<dbReference type="PANTHER" id="PTHR21112">
    <property type="entry name" value="CHEMOSENSORY PROTEIN A 29A-RELATED"/>
    <property type="match status" value="1"/>
</dbReference>
<dbReference type="KEGG" id="cqu:CpipJ_CPIJ017737"/>
<evidence type="ECO:0000313" key="1">
    <source>
        <dbReference type="EMBL" id="EDS25904.1"/>
    </source>
</evidence>
<dbReference type="VEuPathDB" id="VectorBase:CPIJ017737"/>
<dbReference type="HOGENOM" id="CLU_115081_0_0_1"/>
<keyword evidence="3" id="KW-1185">Reference proteome</keyword>
<dbReference type="Proteomes" id="UP000002320">
    <property type="component" value="Unassembled WGS sequence"/>
</dbReference>
<gene>
    <name evidence="2" type="primary">6051583</name>
    <name evidence="1" type="ORF">CpipJ_CPIJ017737</name>
</gene>
<accession>B0XED0</accession>
<dbReference type="VEuPathDB" id="VectorBase:CQUJHB013703"/>
<protein>
    <submittedName>
        <fullName evidence="1 2">Uncharacterized protein</fullName>
    </submittedName>
</protein>
<dbReference type="PANTHER" id="PTHR21112:SF0">
    <property type="entry name" value="CHEMOSENSORY PROTEIN A 29A-RELATED"/>
    <property type="match status" value="1"/>
</dbReference>
<dbReference type="EMBL" id="DS232820">
    <property type="protein sequence ID" value="EDS25904.1"/>
    <property type="molecule type" value="Genomic_DNA"/>
</dbReference>
<reference evidence="2" key="2">
    <citation type="submission" date="2020-05" db="UniProtKB">
        <authorList>
            <consortium name="EnsemblMetazoa"/>
        </authorList>
    </citation>
    <scope>IDENTIFICATION</scope>
    <source>
        <strain evidence="2">JHB</strain>
    </source>
</reference>
<dbReference type="InterPro" id="IPR010512">
    <property type="entry name" value="DUF1091"/>
</dbReference>
<sequence length="162" mass="19193">MERFEQVGGEQLMNSTLRVRKYNRTTYSLNGTWNLLVDLDDSFEMGIHAAYSSLGNNQFNEYPMKVPRKKFCQYLAEEYIEYQYVWVDKTNLPYIEKGSTDNCPLPKKEYWIHDLVPIAAWVPPVIPTGYWRLTAELWSTGTDQEILVQYHYYFKVSRRLPA</sequence>
<dbReference type="eggNOG" id="ENOG502RTIW">
    <property type="taxonomic scope" value="Eukaryota"/>
</dbReference>
<dbReference type="EnsemblMetazoa" id="CPIJ017737-RA">
    <property type="protein sequence ID" value="CPIJ017737-PA"/>
    <property type="gene ID" value="CPIJ017737"/>
</dbReference>
<dbReference type="FunCoup" id="B0XED0">
    <property type="interactions" value="49"/>
</dbReference>
<evidence type="ECO:0000313" key="3">
    <source>
        <dbReference type="Proteomes" id="UP000002320"/>
    </source>
</evidence>
<dbReference type="OrthoDB" id="7925769at2759"/>
<evidence type="ECO:0000313" key="2">
    <source>
        <dbReference type="EnsemblMetazoa" id="CPIJ017737-PA"/>
    </source>
</evidence>
<dbReference type="OMA" id="MERFEQV"/>
<dbReference type="Pfam" id="PF06477">
    <property type="entry name" value="DUF1091"/>
    <property type="match status" value="1"/>
</dbReference>
<dbReference type="STRING" id="7176.B0XED0"/>
<name>B0XED0_CULQU</name>
<reference evidence="1" key="1">
    <citation type="submission" date="2007-03" db="EMBL/GenBank/DDBJ databases">
        <title>Annotation of Culex pipiens quinquefasciatus.</title>
        <authorList>
            <consortium name="The Broad Institute Genome Sequencing Platform"/>
            <person name="Atkinson P.W."/>
            <person name="Hemingway J."/>
            <person name="Christensen B.M."/>
            <person name="Higgs S."/>
            <person name="Kodira C."/>
            <person name="Hannick L."/>
            <person name="Megy K."/>
            <person name="O'Leary S."/>
            <person name="Pearson M."/>
            <person name="Haas B.J."/>
            <person name="Mauceli E."/>
            <person name="Wortman J.R."/>
            <person name="Lee N.H."/>
            <person name="Guigo R."/>
            <person name="Stanke M."/>
            <person name="Alvarado L."/>
            <person name="Amedeo P."/>
            <person name="Antoine C.H."/>
            <person name="Arensburger P."/>
            <person name="Bidwell S.L."/>
            <person name="Crawford M."/>
            <person name="Camaro F."/>
            <person name="Devon K."/>
            <person name="Engels R."/>
            <person name="Hammond M."/>
            <person name="Howarth C."/>
            <person name="Koehrsen M."/>
            <person name="Lawson D."/>
            <person name="Montgomery P."/>
            <person name="Nene V."/>
            <person name="Nusbaum C."/>
            <person name="Puiu D."/>
            <person name="Romero-Severson J."/>
            <person name="Severson D.W."/>
            <person name="Shumway M."/>
            <person name="Sisk P."/>
            <person name="Stolte C."/>
            <person name="Zeng Q."/>
            <person name="Eisenstadt E."/>
            <person name="Fraser-Liggett C."/>
            <person name="Strausberg R."/>
            <person name="Galagan J."/>
            <person name="Birren B."/>
            <person name="Collins F.H."/>
        </authorList>
    </citation>
    <scope>NUCLEOTIDE SEQUENCE [LARGE SCALE GENOMIC DNA]</scope>
    <source>
        <strain evidence="1">JHB</strain>
    </source>
</reference>
<organism>
    <name type="scientific">Culex quinquefasciatus</name>
    <name type="common">Southern house mosquito</name>
    <name type="synonym">Culex pungens</name>
    <dbReference type="NCBI Taxonomy" id="7176"/>
    <lineage>
        <taxon>Eukaryota</taxon>
        <taxon>Metazoa</taxon>
        <taxon>Ecdysozoa</taxon>
        <taxon>Arthropoda</taxon>
        <taxon>Hexapoda</taxon>
        <taxon>Insecta</taxon>
        <taxon>Pterygota</taxon>
        <taxon>Neoptera</taxon>
        <taxon>Endopterygota</taxon>
        <taxon>Diptera</taxon>
        <taxon>Nematocera</taxon>
        <taxon>Culicoidea</taxon>
        <taxon>Culicidae</taxon>
        <taxon>Culicinae</taxon>
        <taxon>Culicini</taxon>
        <taxon>Culex</taxon>
        <taxon>Culex</taxon>
    </lineage>
</organism>
<proteinExistence type="predicted"/>
<dbReference type="InParanoid" id="B0XED0"/>
<dbReference type="AlphaFoldDB" id="B0XED0"/>